<evidence type="ECO:0000313" key="3">
    <source>
        <dbReference type="EMBL" id="KAF2203952.1"/>
    </source>
</evidence>
<evidence type="ECO:0008006" key="5">
    <source>
        <dbReference type="Google" id="ProtNLM"/>
    </source>
</evidence>
<feature type="compositionally biased region" description="Polar residues" evidence="1">
    <location>
        <begin position="101"/>
        <end position="140"/>
    </location>
</feature>
<evidence type="ECO:0000256" key="1">
    <source>
        <dbReference type="SAM" id="MobiDB-lite"/>
    </source>
</evidence>
<dbReference type="GO" id="GO:0030474">
    <property type="term" value="P:spindle pole body duplication"/>
    <property type="evidence" value="ECO:0007669"/>
    <property type="project" value="TreeGrafter"/>
</dbReference>
<dbReference type="PANTHER" id="PTHR28003">
    <property type="entry name" value="NUCLEOPORIN POM34"/>
    <property type="match status" value="1"/>
</dbReference>
<dbReference type="GO" id="GO:0070762">
    <property type="term" value="C:nuclear pore transmembrane ring"/>
    <property type="evidence" value="ECO:0007669"/>
    <property type="project" value="TreeGrafter"/>
</dbReference>
<dbReference type="Proteomes" id="UP000799536">
    <property type="component" value="Unassembled WGS sequence"/>
</dbReference>
<sequence length="250" mass="26956">MVTPATPATPAAQTQSQPTPTGKWRHPQFDEITRRQYATTFDDRNIRNYLLSLSKAYAPWSVYLVAIIRTIFLLNVLHAFLPLIRRYYTDDLADIPLTPSQRQAMGLNPNVSTPATPGSALSTYASSNYVTPPRYQKSTPRSSLSNQGRSSGSPLSGTGSPRGLGESTTRSPFSPNGGGSPLFQRALGRTLSHDRQSSPFGNSTNSLFSASSSSNAPSTPTPSVGKASVGLNNKWLYERGRGSPRGSLFS</sequence>
<feature type="region of interest" description="Disordered" evidence="1">
    <location>
        <begin position="101"/>
        <end position="250"/>
    </location>
</feature>
<dbReference type="AlphaFoldDB" id="A0A9P4JV28"/>
<keyword evidence="2" id="KW-1133">Transmembrane helix</keyword>
<feature type="compositionally biased region" description="Low complexity" evidence="1">
    <location>
        <begin position="1"/>
        <end position="21"/>
    </location>
</feature>
<proteinExistence type="predicted"/>
<accession>A0A9P4JV28</accession>
<dbReference type="Pfam" id="PF08058">
    <property type="entry name" value="NPCC"/>
    <property type="match status" value="1"/>
</dbReference>
<feature type="compositionally biased region" description="Low complexity" evidence="1">
    <location>
        <begin position="141"/>
        <end position="165"/>
    </location>
</feature>
<reference evidence="3" key="1">
    <citation type="journal article" date="2020" name="Stud. Mycol.">
        <title>101 Dothideomycetes genomes: a test case for predicting lifestyles and emergence of pathogens.</title>
        <authorList>
            <person name="Haridas S."/>
            <person name="Albert R."/>
            <person name="Binder M."/>
            <person name="Bloem J."/>
            <person name="Labutti K."/>
            <person name="Salamov A."/>
            <person name="Andreopoulos B."/>
            <person name="Baker S."/>
            <person name="Barry K."/>
            <person name="Bills G."/>
            <person name="Bluhm B."/>
            <person name="Cannon C."/>
            <person name="Castanera R."/>
            <person name="Culley D."/>
            <person name="Daum C."/>
            <person name="Ezra D."/>
            <person name="Gonzalez J."/>
            <person name="Henrissat B."/>
            <person name="Kuo A."/>
            <person name="Liang C."/>
            <person name="Lipzen A."/>
            <person name="Lutzoni F."/>
            <person name="Magnuson J."/>
            <person name="Mondo S."/>
            <person name="Nolan M."/>
            <person name="Ohm R."/>
            <person name="Pangilinan J."/>
            <person name="Park H.-J."/>
            <person name="Ramirez L."/>
            <person name="Alfaro M."/>
            <person name="Sun H."/>
            <person name="Tritt A."/>
            <person name="Yoshinaga Y."/>
            <person name="Zwiers L.-H."/>
            <person name="Turgeon B."/>
            <person name="Goodwin S."/>
            <person name="Spatafora J."/>
            <person name="Crous P."/>
            <person name="Grigoriev I."/>
        </authorList>
    </citation>
    <scope>NUCLEOTIDE SEQUENCE</scope>
    <source>
        <strain evidence="3">ATCC 74209</strain>
    </source>
</reference>
<keyword evidence="4" id="KW-1185">Reference proteome</keyword>
<protein>
    <recommendedName>
        <fullName evidence="5">Nuclear pore complex component</fullName>
    </recommendedName>
</protein>
<dbReference type="EMBL" id="ML993889">
    <property type="protein sequence ID" value="KAF2203952.1"/>
    <property type="molecule type" value="Genomic_DNA"/>
</dbReference>
<keyword evidence="2" id="KW-0812">Transmembrane</keyword>
<comment type="caution">
    <text evidence="3">The sequence shown here is derived from an EMBL/GenBank/DDBJ whole genome shotgun (WGS) entry which is preliminary data.</text>
</comment>
<feature type="compositionally biased region" description="Low complexity" evidence="1">
    <location>
        <begin position="202"/>
        <end position="223"/>
    </location>
</feature>
<dbReference type="GO" id="GO:0006606">
    <property type="term" value="P:protein import into nucleus"/>
    <property type="evidence" value="ECO:0007669"/>
    <property type="project" value="TreeGrafter"/>
</dbReference>
<feature type="transmembrane region" description="Helical" evidence="2">
    <location>
        <begin position="60"/>
        <end position="81"/>
    </location>
</feature>
<keyword evidence="2" id="KW-0472">Membrane</keyword>
<dbReference type="OrthoDB" id="429932at2759"/>
<gene>
    <name evidence="3" type="ORF">GQ43DRAFT_225769</name>
</gene>
<dbReference type="PANTHER" id="PTHR28003:SF1">
    <property type="entry name" value="NUCLEOPORIN POM34"/>
    <property type="match status" value="1"/>
</dbReference>
<evidence type="ECO:0000256" key="2">
    <source>
        <dbReference type="SAM" id="Phobius"/>
    </source>
</evidence>
<name>A0A9P4JV28_9PLEO</name>
<dbReference type="InterPro" id="IPR012578">
    <property type="entry name" value="Nucl_pore_cmplx"/>
</dbReference>
<organism evidence="3 4">
    <name type="scientific">Delitschia confertaspora ATCC 74209</name>
    <dbReference type="NCBI Taxonomy" id="1513339"/>
    <lineage>
        <taxon>Eukaryota</taxon>
        <taxon>Fungi</taxon>
        <taxon>Dikarya</taxon>
        <taxon>Ascomycota</taxon>
        <taxon>Pezizomycotina</taxon>
        <taxon>Dothideomycetes</taxon>
        <taxon>Pleosporomycetidae</taxon>
        <taxon>Pleosporales</taxon>
        <taxon>Delitschiaceae</taxon>
        <taxon>Delitschia</taxon>
    </lineage>
</organism>
<evidence type="ECO:0000313" key="4">
    <source>
        <dbReference type="Proteomes" id="UP000799536"/>
    </source>
</evidence>
<feature type="region of interest" description="Disordered" evidence="1">
    <location>
        <begin position="1"/>
        <end position="26"/>
    </location>
</feature>
<dbReference type="GO" id="GO:0005640">
    <property type="term" value="C:nuclear outer membrane"/>
    <property type="evidence" value="ECO:0007669"/>
    <property type="project" value="TreeGrafter"/>
</dbReference>